<feature type="domain" description="Beta/gamma crystallin 'Greek key'" evidence="5">
    <location>
        <begin position="22"/>
        <end position="60"/>
    </location>
</feature>
<dbReference type="PANTHER" id="PTHR11818:SF129">
    <property type="entry name" value="CRYSTALLIN, GAMMA M6-RELATED"/>
    <property type="match status" value="1"/>
</dbReference>
<dbReference type="PANTHER" id="PTHR11818">
    <property type="entry name" value="BETA/GAMMA CRYSTALLIN"/>
    <property type="match status" value="1"/>
</dbReference>
<evidence type="ECO:0000313" key="6">
    <source>
        <dbReference type="EMBL" id="GLD56609.1"/>
    </source>
</evidence>
<dbReference type="PRINTS" id="PR01367">
    <property type="entry name" value="BGCRYSTALLIN"/>
</dbReference>
<evidence type="ECO:0000256" key="1">
    <source>
        <dbReference type="ARBA" id="ARBA00003689"/>
    </source>
</evidence>
<evidence type="ECO:0000256" key="2">
    <source>
        <dbReference type="ARBA" id="ARBA00009646"/>
    </source>
</evidence>
<dbReference type="InterPro" id="IPR001064">
    <property type="entry name" value="Beta/gamma_crystallin"/>
</dbReference>
<evidence type="ECO:0000259" key="5">
    <source>
        <dbReference type="PROSITE" id="PS50915"/>
    </source>
</evidence>
<comment type="function">
    <text evidence="1">Crystallins are the dominant structural components of the vertebrate eye lens.</text>
</comment>
<comment type="caution">
    <text evidence="6">The sequence shown here is derived from an EMBL/GenBank/DDBJ whole genome shotgun (WGS) entry which is preliminary data.</text>
</comment>
<evidence type="ECO:0000256" key="4">
    <source>
        <dbReference type="ARBA" id="ARBA00022737"/>
    </source>
</evidence>
<reference evidence="6" key="1">
    <citation type="submission" date="2022-08" db="EMBL/GenBank/DDBJ databases">
        <title>Genome sequencing of akame (Lates japonicus).</title>
        <authorList>
            <person name="Hashiguchi Y."/>
            <person name="Takahashi H."/>
        </authorList>
    </citation>
    <scope>NUCLEOTIDE SEQUENCE</scope>
    <source>
        <strain evidence="6">Kochi</strain>
    </source>
</reference>
<dbReference type="FunFam" id="2.60.20.10:FF:000003">
    <property type="entry name" value="Crystallin gamma S"/>
    <property type="match status" value="1"/>
</dbReference>
<dbReference type="SUPFAM" id="SSF49695">
    <property type="entry name" value="gamma-Crystallin-like"/>
    <property type="match status" value="1"/>
</dbReference>
<gene>
    <name evidence="6" type="ORF">AKAME5_000893000</name>
</gene>
<keyword evidence="7" id="KW-1185">Reference proteome</keyword>
<dbReference type="PROSITE" id="PS50915">
    <property type="entry name" value="CRYSTALLIN_BETA_GAMMA"/>
    <property type="match status" value="3"/>
</dbReference>
<protein>
    <submittedName>
        <fullName evidence="6">Gamma-crystallin M2-like protein</fullName>
    </submittedName>
</protein>
<proteinExistence type="inferred from homology"/>
<feature type="domain" description="Beta/gamma crystallin 'Greek key'" evidence="5">
    <location>
        <begin position="151"/>
        <end position="193"/>
    </location>
</feature>
<evidence type="ECO:0000313" key="7">
    <source>
        <dbReference type="Proteomes" id="UP001279410"/>
    </source>
</evidence>
<dbReference type="GO" id="GO:0005212">
    <property type="term" value="F:structural constituent of eye lens"/>
    <property type="evidence" value="ECO:0007669"/>
    <property type="project" value="UniProtKB-KW"/>
</dbReference>
<dbReference type="AlphaFoldDB" id="A0AAD3R472"/>
<accession>A0AAD3R472</accession>
<dbReference type="GO" id="GO:0002088">
    <property type="term" value="P:lens development in camera-type eye"/>
    <property type="evidence" value="ECO:0007669"/>
    <property type="project" value="TreeGrafter"/>
</dbReference>
<dbReference type="SMART" id="SM00247">
    <property type="entry name" value="XTALbg"/>
    <property type="match status" value="2"/>
</dbReference>
<dbReference type="Pfam" id="PF00030">
    <property type="entry name" value="Crystall"/>
    <property type="match status" value="2"/>
</dbReference>
<dbReference type="InterPro" id="IPR050252">
    <property type="entry name" value="Beta/Gamma-Crystallin"/>
</dbReference>
<comment type="similarity">
    <text evidence="2">Belongs to the beta/gamma-crystallin family.</text>
</comment>
<sequence length="195" mass="22863">MICLESELELTFDFQAQPEGTKKIVFFEDKNFQGRCYECSTDCLDLRSYFNRCSSIKVESGCWVLYELPNYTGYQYILSPGEYPDHQQWMGLIDNIKSCRCIKNVYGKNWKIRFYNKQGFGGQAAECVEDCPSIYDAFKFREFHSCVVMDGAWVLYEQPSYNGHQYFLERGEYPNYTDWGANSPAVGSFRMIKEF</sequence>
<organism evidence="6 7">
    <name type="scientific">Lates japonicus</name>
    <name type="common">Japanese lates</name>
    <dbReference type="NCBI Taxonomy" id="270547"/>
    <lineage>
        <taxon>Eukaryota</taxon>
        <taxon>Metazoa</taxon>
        <taxon>Chordata</taxon>
        <taxon>Craniata</taxon>
        <taxon>Vertebrata</taxon>
        <taxon>Euteleostomi</taxon>
        <taxon>Actinopterygii</taxon>
        <taxon>Neopterygii</taxon>
        <taxon>Teleostei</taxon>
        <taxon>Neoteleostei</taxon>
        <taxon>Acanthomorphata</taxon>
        <taxon>Carangaria</taxon>
        <taxon>Carangaria incertae sedis</taxon>
        <taxon>Centropomidae</taxon>
        <taxon>Lates</taxon>
    </lineage>
</organism>
<dbReference type="GO" id="GO:0007601">
    <property type="term" value="P:visual perception"/>
    <property type="evidence" value="ECO:0007669"/>
    <property type="project" value="TreeGrafter"/>
</dbReference>
<dbReference type="EMBL" id="BRZM01000026">
    <property type="protein sequence ID" value="GLD56609.1"/>
    <property type="molecule type" value="Genomic_DNA"/>
</dbReference>
<name>A0AAD3R472_LATJO</name>
<keyword evidence="3" id="KW-0273">Eye lens protein</keyword>
<dbReference type="InterPro" id="IPR011024">
    <property type="entry name" value="G_crystallin-like"/>
</dbReference>
<evidence type="ECO:0000256" key="3">
    <source>
        <dbReference type="ARBA" id="ARBA00022613"/>
    </source>
</evidence>
<dbReference type="Proteomes" id="UP001279410">
    <property type="component" value="Unassembled WGS sequence"/>
</dbReference>
<dbReference type="Gene3D" id="2.60.20.10">
    <property type="entry name" value="Crystallins"/>
    <property type="match status" value="2"/>
</dbReference>
<keyword evidence="4" id="KW-0677">Repeat</keyword>
<dbReference type="FunFam" id="2.60.20.10:FF:000001">
    <property type="entry name" value="Crystallin gamma S"/>
    <property type="match status" value="1"/>
</dbReference>
<feature type="domain" description="Beta/gamma crystallin 'Greek key'" evidence="5">
    <location>
        <begin position="61"/>
        <end position="103"/>
    </location>
</feature>